<proteinExistence type="predicted"/>
<feature type="compositionally biased region" description="Pro residues" evidence="1">
    <location>
        <begin position="76"/>
        <end position="89"/>
    </location>
</feature>
<dbReference type="EMBL" id="MNCJ02000331">
    <property type="protein sequence ID" value="KAF5758254.1"/>
    <property type="molecule type" value="Genomic_DNA"/>
</dbReference>
<reference evidence="2" key="3">
    <citation type="submission" date="2020-06" db="EMBL/GenBank/DDBJ databases">
        <title>Helianthus annuus Genome sequencing and assembly Release 2.</title>
        <authorList>
            <person name="Gouzy J."/>
            <person name="Langlade N."/>
            <person name="Munos S."/>
        </authorList>
    </citation>
    <scope>NUCLEOTIDE SEQUENCE</scope>
    <source>
        <tissue evidence="2">Leaves</tissue>
    </source>
</reference>
<evidence type="ECO:0000313" key="2">
    <source>
        <dbReference type="EMBL" id="KAF5758254.1"/>
    </source>
</evidence>
<protein>
    <submittedName>
        <fullName evidence="3">Uncharacterized protein</fullName>
    </submittedName>
</protein>
<dbReference type="AlphaFoldDB" id="A0A251UQ54"/>
<dbReference type="Gramene" id="mRNA:HanXRQr2_Chr16g0727181">
    <property type="protein sequence ID" value="mRNA:HanXRQr2_Chr16g0727181"/>
    <property type="gene ID" value="HanXRQr2_Chr16g0727181"/>
</dbReference>
<dbReference type="EMBL" id="CM007894">
    <property type="protein sequence ID" value="OTG25234.1"/>
    <property type="molecule type" value="Genomic_DNA"/>
</dbReference>
<evidence type="ECO:0000256" key="1">
    <source>
        <dbReference type="SAM" id="MobiDB-lite"/>
    </source>
</evidence>
<accession>A0A251UQ54</accession>
<reference evidence="3" key="2">
    <citation type="submission" date="2017-02" db="EMBL/GenBank/DDBJ databases">
        <title>Sunflower complete genome.</title>
        <authorList>
            <person name="Langlade N."/>
            <person name="Munos S."/>
        </authorList>
    </citation>
    <scope>NUCLEOTIDE SEQUENCE [LARGE SCALE GENOMIC DNA]</scope>
    <source>
        <tissue evidence="3">Leaves</tissue>
    </source>
</reference>
<feature type="region of interest" description="Disordered" evidence="1">
    <location>
        <begin position="71"/>
        <end position="99"/>
    </location>
</feature>
<evidence type="ECO:0000313" key="3">
    <source>
        <dbReference type="EMBL" id="OTG25234.1"/>
    </source>
</evidence>
<gene>
    <name evidence="3" type="ORF">HannXRQ_Chr05g0145451</name>
    <name evidence="2" type="ORF">HanXRQr2_Chr16g0727181</name>
</gene>
<sequence>MANINLLLKQTHIPLYIFLPKTQTHFNLHLPSLNSNRLLQGLRHLRHRHQRASSSPSSSLKLQPPTATIDLRHYTVPPPSSSTGPPLPPSSSGELIVFC</sequence>
<reference evidence="2 4" key="1">
    <citation type="journal article" date="2017" name="Nature">
        <title>The sunflower genome provides insights into oil metabolism, flowering and Asterid evolution.</title>
        <authorList>
            <person name="Badouin H."/>
            <person name="Gouzy J."/>
            <person name="Grassa C.J."/>
            <person name="Murat F."/>
            <person name="Staton S.E."/>
            <person name="Cottret L."/>
            <person name="Lelandais-Briere C."/>
            <person name="Owens G.L."/>
            <person name="Carrere S."/>
            <person name="Mayjonade B."/>
            <person name="Legrand L."/>
            <person name="Gill N."/>
            <person name="Kane N.C."/>
            <person name="Bowers J.E."/>
            <person name="Hubner S."/>
            <person name="Bellec A."/>
            <person name="Berard A."/>
            <person name="Berges H."/>
            <person name="Blanchet N."/>
            <person name="Boniface M.C."/>
            <person name="Brunel D."/>
            <person name="Catrice O."/>
            <person name="Chaidir N."/>
            <person name="Claudel C."/>
            <person name="Donnadieu C."/>
            <person name="Faraut T."/>
            <person name="Fievet G."/>
            <person name="Helmstetter N."/>
            <person name="King M."/>
            <person name="Knapp S.J."/>
            <person name="Lai Z."/>
            <person name="Le Paslier M.C."/>
            <person name="Lippi Y."/>
            <person name="Lorenzon L."/>
            <person name="Mandel J.R."/>
            <person name="Marage G."/>
            <person name="Marchand G."/>
            <person name="Marquand E."/>
            <person name="Bret-Mestries E."/>
            <person name="Morien E."/>
            <person name="Nambeesan S."/>
            <person name="Nguyen T."/>
            <person name="Pegot-Espagnet P."/>
            <person name="Pouilly N."/>
            <person name="Raftis F."/>
            <person name="Sallet E."/>
            <person name="Schiex T."/>
            <person name="Thomas J."/>
            <person name="Vandecasteele C."/>
            <person name="Vares D."/>
            <person name="Vear F."/>
            <person name="Vautrin S."/>
            <person name="Crespi M."/>
            <person name="Mangin B."/>
            <person name="Burke J.M."/>
            <person name="Salse J."/>
            <person name="Munos S."/>
            <person name="Vincourt P."/>
            <person name="Rieseberg L.H."/>
            <person name="Langlade N.B."/>
        </authorList>
    </citation>
    <scope>NUCLEOTIDE SEQUENCE [LARGE SCALE GENOMIC DNA]</scope>
    <source>
        <strain evidence="4">cv. SF193</strain>
        <tissue evidence="2">Leaves</tissue>
    </source>
</reference>
<dbReference type="Proteomes" id="UP000215914">
    <property type="component" value="Chromosome 5"/>
</dbReference>
<name>A0A251UQ54_HELAN</name>
<dbReference type="InParanoid" id="A0A251UQ54"/>
<evidence type="ECO:0000313" key="4">
    <source>
        <dbReference type="Proteomes" id="UP000215914"/>
    </source>
</evidence>
<organism evidence="3 4">
    <name type="scientific">Helianthus annuus</name>
    <name type="common">Common sunflower</name>
    <dbReference type="NCBI Taxonomy" id="4232"/>
    <lineage>
        <taxon>Eukaryota</taxon>
        <taxon>Viridiplantae</taxon>
        <taxon>Streptophyta</taxon>
        <taxon>Embryophyta</taxon>
        <taxon>Tracheophyta</taxon>
        <taxon>Spermatophyta</taxon>
        <taxon>Magnoliopsida</taxon>
        <taxon>eudicotyledons</taxon>
        <taxon>Gunneridae</taxon>
        <taxon>Pentapetalae</taxon>
        <taxon>asterids</taxon>
        <taxon>campanulids</taxon>
        <taxon>Asterales</taxon>
        <taxon>Asteraceae</taxon>
        <taxon>Asteroideae</taxon>
        <taxon>Heliantheae alliance</taxon>
        <taxon>Heliantheae</taxon>
        <taxon>Helianthus</taxon>
    </lineage>
</organism>
<keyword evidence="4" id="KW-1185">Reference proteome</keyword>